<dbReference type="Gene3D" id="3.40.50.2000">
    <property type="entry name" value="Glycogen Phosphorylase B"/>
    <property type="match status" value="1"/>
</dbReference>
<evidence type="ECO:0008006" key="2">
    <source>
        <dbReference type="Google" id="ProtNLM"/>
    </source>
</evidence>
<reference evidence="1" key="1">
    <citation type="journal article" date="2014" name="Front. Microbiol.">
        <title>High frequency of phylogenetically diverse reductive dehalogenase-homologous genes in deep subseafloor sedimentary metagenomes.</title>
        <authorList>
            <person name="Kawai M."/>
            <person name="Futagami T."/>
            <person name="Toyoda A."/>
            <person name="Takaki Y."/>
            <person name="Nishi S."/>
            <person name="Hori S."/>
            <person name="Arai W."/>
            <person name="Tsubouchi T."/>
            <person name="Morono Y."/>
            <person name="Uchiyama I."/>
            <person name="Ito T."/>
            <person name="Fujiyama A."/>
            <person name="Inagaki F."/>
            <person name="Takami H."/>
        </authorList>
    </citation>
    <scope>NUCLEOTIDE SEQUENCE</scope>
    <source>
        <strain evidence="1">Expedition CK06-06</strain>
    </source>
</reference>
<comment type="caution">
    <text evidence="1">The sequence shown here is derived from an EMBL/GenBank/DDBJ whole genome shotgun (WGS) entry which is preliminary data.</text>
</comment>
<accession>X1UWX7</accession>
<organism evidence="1">
    <name type="scientific">marine sediment metagenome</name>
    <dbReference type="NCBI Taxonomy" id="412755"/>
    <lineage>
        <taxon>unclassified sequences</taxon>
        <taxon>metagenomes</taxon>
        <taxon>ecological metagenomes</taxon>
    </lineage>
</organism>
<feature type="non-terminal residue" evidence="1">
    <location>
        <position position="1"/>
    </location>
</feature>
<dbReference type="EMBL" id="BARW01018260">
    <property type="protein sequence ID" value="GAI96884.1"/>
    <property type="molecule type" value="Genomic_DNA"/>
</dbReference>
<evidence type="ECO:0000313" key="1">
    <source>
        <dbReference type="EMBL" id="GAI96884.1"/>
    </source>
</evidence>
<feature type="non-terminal residue" evidence="1">
    <location>
        <position position="278"/>
    </location>
</feature>
<sequence length="278" mass="32508">EIYLKDKKNYDIILKKDSESIYSFLKRVEHICNYKIDLLFINTIHETCIDLPYYLKFQPKCKMILLVHHVNAWLKPRLVFNIKNIIKTIDTNLSSALISKFIFPKFDAINVIYHPLKDYIRENTDYEKEIFTLPTSIFENVKTTEEQKDDGKLRIVTPGLIQEHRKDYSAIFPVFEKLFENYKGKVKLYVLGFPVGRFGKQICDKFKDMEQKGCDVVIFDHFVPDNTFDDILTQSDIILAPIRIKTRADSDIEEIYGKTVGSGVIYNAIMYAKPIIVP</sequence>
<proteinExistence type="predicted"/>
<gene>
    <name evidence="1" type="ORF">S12H4_31306</name>
</gene>
<name>X1UWX7_9ZZZZ</name>
<dbReference type="AlphaFoldDB" id="X1UWX7"/>
<dbReference type="SUPFAM" id="SSF53756">
    <property type="entry name" value="UDP-Glycosyltransferase/glycogen phosphorylase"/>
    <property type="match status" value="1"/>
</dbReference>
<protein>
    <recommendedName>
        <fullName evidence="2">Glycosyl transferase family 1 domain-containing protein</fullName>
    </recommendedName>
</protein>